<evidence type="ECO:0000313" key="2">
    <source>
        <dbReference type="EMBL" id="GAT44545.1"/>
    </source>
</evidence>
<gene>
    <name evidence="2" type="ORF">MCHLO_02160</name>
</gene>
<evidence type="ECO:0000313" key="3">
    <source>
        <dbReference type="Proteomes" id="UP000815677"/>
    </source>
</evidence>
<feature type="non-terminal residue" evidence="2">
    <location>
        <position position="1"/>
    </location>
</feature>
<feature type="region of interest" description="Disordered" evidence="1">
    <location>
        <begin position="171"/>
        <end position="191"/>
    </location>
</feature>
<protein>
    <submittedName>
        <fullName evidence="2">Uncharacterized protein</fullName>
    </submittedName>
</protein>
<organism evidence="2 3">
    <name type="scientific">Mycena chlorophos</name>
    <name type="common">Agaric fungus</name>
    <name type="synonym">Agaricus chlorophos</name>
    <dbReference type="NCBI Taxonomy" id="658473"/>
    <lineage>
        <taxon>Eukaryota</taxon>
        <taxon>Fungi</taxon>
        <taxon>Dikarya</taxon>
        <taxon>Basidiomycota</taxon>
        <taxon>Agaricomycotina</taxon>
        <taxon>Agaricomycetes</taxon>
        <taxon>Agaricomycetidae</taxon>
        <taxon>Agaricales</taxon>
        <taxon>Marasmiineae</taxon>
        <taxon>Mycenaceae</taxon>
        <taxon>Mycena</taxon>
    </lineage>
</organism>
<accession>A0ABQ0L099</accession>
<sequence>MEAGVDPSDETEEPLNGIRADAHTTASHSALCPAVSWLSDSSVCSFTEGSDFEFLAPVQKCVAESNEGTGADSESNEKSFREIVKKEKAISYAEGYSAALMDALTNQPGLKAWFDYEANSLSSWPTGDGSHWHNTQPMPDNDPNMQVSSGTPTSASVDNLSIWTRMLLGGSSENASTNTFSPAETSTSTLP</sequence>
<feature type="non-terminal residue" evidence="2">
    <location>
        <position position="191"/>
    </location>
</feature>
<name>A0ABQ0L099_MYCCL</name>
<keyword evidence="3" id="KW-1185">Reference proteome</keyword>
<reference evidence="2" key="1">
    <citation type="submission" date="2014-09" db="EMBL/GenBank/DDBJ databases">
        <title>Genome sequence of the luminous mushroom Mycena chlorophos for searching fungal bioluminescence genes.</title>
        <authorList>
            <person name="Tanaka Y."/>
            <person name="Kasuga D."/>
            <person name="Oba Y."/>
            <person name="Hase S."/>
            <person name="Sato K."/>
            <person name="Oba Y."/>
            <person name="Sakakibara Y."/>
        </authorList>
    </citation>
    <scope>NUCLEOTIDE SEQUENCE</scope>
</reference>
<proteinExistence type="predicted"/>
<evidence type="ECO:0000256" key="1">
    <source>
        <dbReference type="SAM" id="MobiDB-lite"/>
    </source>
</evidence>
<dbReference type="EMBL" id="DF839809">
    <property type="protein sequence ID" value="GAT44545.1"/>
    <property type="molecule type" value="Genomic_DNA"/>
</dbReference>
<dbReference type="Proteomes" id="UP000815677">
    <property type="component" value="Unassembled WGS sequence"/>
</dbReference>